<evidence type="ECO:0000256" key="3">
    <source>
        <dbReference type="ARBA" id="ARBA00023125"/>
    </source>
</evidence>
<dbReference type="InterPro" id="IPR005119">
    <property type="entry name" value="LysR_subst-bd"/>
</dbReference>
<dbReference type="PRINTS" id="PR00039">
    <property type="entry name" value="HTHLYSR"/>
</dbReference>
<reference evidence="6 7" key="1">
    <citation type="submission" date="2016-11" db="EMBL/GenBank/DDBJ databases">
        <authorList>
            <person name="Jaros S."/>
            <person name="Januszkiewicz K."/>
            <person name="Wedrychowicz H."/>
        </authorList>
    </citation>
    <scope>NUCLEOTIDE SEQUENCE [LARGE SCALE GENOMIC DNA]</scope>
    <source>
        <strain evidence="6 7">GAS95</strain>
    </source>
</reference>
<dbReference type="PROSITE" id="PS50931">
    <property type="entry name" value="HTH_LYSR"/>
    <property type="match status" value="1"/>
</dbReference>
<dbReference type="InterPro" id="IPR036390">
    <property type="entry name" value="WH_DNA-bd_sf"/>
</dbReference>
<dbReference type="Gene3D" id="3.40.190.10">
    <property type="entry name" value="Periplasmic binding protein-like II"/>
    <property type="match status" value="2"/>
</dbReference>
<dbReference type="EMBL" id="FSRU01000001">
    <property type="protein sequence ID" value="SIO44697.1"/>
    <property type="molecule type" value="Genomic_DNA"/>
</dbReference>
<keyword evidence="7" id="KW-1185">Reference proteome</keyword>
<dbReference type="GO" id="GO:0003700">
    <property type="term" value="F:DNA-binding transcription factor activity"/>
    <property type="evidence" value="ECO:0007669"/>
    <property type="project" value="InterPro"/>
</dbReference>
<keyword evidence="4" id="KW-0804">Transcription</keyword>
<organism evidence="6 7">
    <name type="scientific">Paraburkholderia phenazinium</name>
    <dbReference type="NCBI Taxonomy" id="60549"/>
    <lineage>
        <taxon>Bacteria</taxon>
        <taxon>Pseudomonadati</taxon>
        <taxon>Pseudomonadota</taxon>
        <taxon>Betaproteobacteria</taxon>
        <taxon>Burkholderiales</taxon>
        <taxon>Burkholderiaceae</taxon>
        <taxon>Paraburkholderia</taxon>
    </lineage>
</organism>
<protein>
    <submittedName>
        <fullName evidence="6">Transcriptional regulator, LysR family</fullName>
    </submittedName>
</protein>
<dbReference type="AlphaFoldDB" id="A0A1N6JKK9"/>
<evidence type="ECO:0000313" key="6">
    <source>
        <dbReference type="EMBL" id="SIO44697.1"/>
    </source>
</evidence>
<dbReference type="RefSeq" id="WP_074296509.1">
    <property type="nucleotide sequence ID" value="NZ_FSRU01000001.1"/>
</dbReference>
<dbReference type="Pfam" id="PF03466">
    <property type="entry name" value="LysR_substrate"/>
    <property type="match status" value="1"/>
</dbReference>
<dbReference type="PANTHER" id="PTHR30579:SF0">
    <property type="entry name" value="HTH-TYPE TRANSCRIPTIONAL ACTIVATOR ALLS"/>
    <property type="match status" value="1"/>
</dbReference>
<dbReference type="SUPFAM" id="SSF53850">
    <property type="entry name" value="Periplasmic binding protein-like II"/>
    <property type="match status" value="1"/>
</dbReference>
<evidence type="ECO:0000256" key="4">
    <source>
        <dbReference type="ARBA" id="ARBA00023163"/>
    </source>
</evidence>
<dbReference type="PANTHER" id="PTHR30579">
    <property type="entry name" value="TRANSCRIPTIONAL REGULATOR"/>
    <property type="match status" value="1"/>
</dbReference>
<evidence type="ECO:0000256" key="1">
    <source>
        <dbReference type="ARBA" id="ARBA00009437"/>
    </source>
</evidence>
<dbReference type="InterPro" id="IPR050176">
    <property type="entry name" value="LTTR"/>
</dbReference>
<sequence length="291" mass="31858">MRRFDLDALNTLVAVADLGSLSAAAAHLCRSQSAVSEQVRKLEELCALTLFLRGKKGVSLTPAGDRLLAHARSLLRLNDVAWLDMQGVVLSGDLRLAITDYFRPTDLAGILKGLGEQYPRLRLHVFIRKSALIEHDVERADFDLGISMSIVGRGEESDEDTAHRRVALRREPLMWVAGASYKVDRSAPLPLITLPGHCSMQRFALAKLTEQRIRYFVAHTASGISGLQSALSAGLGIACLNASAVPGGVRALEREIDLPELPMVEFSLLIPRTGESDRVREAADVLINRFK</sequence>
<accession>A0A1N6JKK9</accession>
<keyword evidence="3" id="KW-0238">DNA-binding</keyword>
<evidence type="ECO:0000256" key="2">
    <source>
        <dbReference type="ARBA" id="ARBA00023015"/>
    </source>
</evidence>
<dbReference type="GO" id="GO:0003677">
    <property type="term" value="F:DNA binding"/>
    <property type="evidence" value="ECO:0007669"/>
    <property type="project" value="UniProtKB-KW"/>
</dbReference>
<feature type="domain" description="HTH lysR-type" evidence="5">
    <location>
        <begin position="4"/>
        <end position="61"/>
    </location>
</feature>
<dbReference type="FunFam" id="1.10.10.10:FF:000001">
    <property type="entry name" value="LysR family transcriptional regulator"/>
    <property type="match status" value="1"/>
</dbReference>
<dbReference type="InterPro" id="IPR036388">
    <property type="entry name" value="WH-like_DNA-bd_sf"/>
</dbReference>
<dbReference type="Pfam" id="PF00126">
    <property type="entry name" value="HTH_1"/>
    <property type="match status" value="1"/>
</dbReference>
<evidence type="ECO:0000259" key="5">
    <source>
        <dbReference type="PROSITE" id="PS50931"/>
    </source>
</evidence>
<dbReference type="OrthoDB" id="8809624at2"/>
<gene>
    <name evidence="6" type="ORF">SAMN05444165_3274</name>
</gene>
<dbReference type="Gene3D" id="1.10.10.10">
    <property type="entry name" value="Winged helix-like DNA-binding domain superfamily/Winged helix DNA-binding domain"/>
    <property type="match status" value="1"/>
</dbReference>
<dbReference type="SUPFAM" id="SSF46785">
    <property type="entry name" value="Winged helix' DNA-binding domain"/>
    <property type="match status" value="1"/>
</dbReference>
<evidence type="ECO:0000313" key="7">
    <source>
        <dbReference type="Proteomes" id="UP000185151"/>
    </source>
</evidence>
<name>A0A1N6JKK9_9BURK</name>
<proteinExistence type="inferred from homology"/>
<dbReference type="InterPro" id="IPR000847">
    <property type="entry name" value="LysR_HTH_N"/>
</dbReference>
<comment type="similarity">
    <text evidence="1">Belongs to the LysR transcriptional regulatory family.</text>
</comment>
<keyword evidence="2" id="KW-0805">Transcription regulation</keyword>
<dbReference type="Proteomes" id="UP000185151">
    <property type="component" value="Unassembled WGS sequence"/>
</dbReference>